<dbReference type="PANTHER" id="PTHR15288:SF6">
    <property type="entry name" value="DENN DOMAIN-CONTAINING PROTEIN 2C"/>
    <property type="match status" value="1"/>
</dbReference>
<evidence type="ECO:0000259" key="2">
    <source>
        <dbReference type="PROSITE" id="PS50211"/>
    </source>
</evidence>
<dbReference type="Gene3D" id="3.30.450.200">
    <property type="match status" value="1"/>
</dbReference>
<dbReference type="Proteomes" id="UP000694395">
    <property type="component" value="Chromosome 16"/>
</dbReference>
<protein>
    <recommendedName>
        <fullName evidence="2">UDENN domain-containing protein</fullName>
    </recommendedName>
</protein>
<accession>A0A8C7P0T1</accession>
<evidence type="ECO:0000256" key="1">
    <source>
        <dbReference type="ARBA" id="ARBA00022658"/>
    </source>
</evidence>
<dbReference type="GO" id="GO:0005085">
    <property type="term" value="F:guanyl-nucleotide exchange factor activity"/>
    <property type="evidence" value="ECO:0007669"/>
    <property type="project" value="UniProtKB-KW"/>
</dbReference>
<dbReference type="Gene3D" id="3.40.50.11500">
    <property type="match status" value="1"/>
</dbReference>
<dbReference type="InterPro" id="IPR001194">
    <property type="entry name" value="cDENN_dom"/>
</dbReference>
<dbReference type="Ensembl" id="ENSOMYT00000016956.2">
    <property type="protein sequence ID" value="ENSOMYP00000015353.2"/>
    <property type="gene ID" value="ENSOMYG00000007569.2"/>
</dbReference>
<dbReference type="Pfam" id="PF02141">
    <property type="entry name" value="DENN"/>
    <property type="match status" value="1"/>
</dbReference>
<evidence type="ECO:0000313" key="3">
    <source>
        <dbReference type="Ensembl" id="ENSOMYP00000015353.2"/>
    </source>
</evidence>
<dbReference type="InterPro" id="IPR037516">
    <property type="entry name" value="Tripartite_DENN"/>
</dbReference>
<evidence type="ECO:0000313" key="4">
    <source>
        <dbReference type="Proteomes" id="UP000694395"/>
    </source>
</evidence>
<reference evidence="3" key="1">
    <citation type="submission" date="2020-07" db="EMBL/GenBank/DDBJ databases">
        <title>A long reads based de novo assembly of the rainbow trout Arlee double haploid line genome.</title>
        <authorList>
            <person name="Gao G."/>
            <person name="Palti Y."/>
        </authorList>
    </citation>
    <scope>NUCLEOTIDE SEQUENCE [LARGE SCALE GENOMIC DNA]</scope>
</reference>
<dbReference type="PANTHER" id="PTHR15288">
    <property type="entry name" value="DENN DOMAIN-CONTAINING PROTEIN 2"/>
    <property type="match status" value="1"/>
</dbReference>
<keyword evidence="1" id="KW-0344">Guanine-nucleotide releasing factor</keyword>
<sequence length="341" mass="39199">MYLACAHSLSLSLSEQRRPVELRPVELKLNPEDNTKGTTIALTCYLSNFQSMSHAVYTHIDPSIFHLHLITFYYHLIKESSQSDSLIRYFEKCSLSPPGGSRRSVYVQSTLKRRPVYHSLERDLIQLQQQQLFQFFVVVSLRKSSPGNTYTPEITQQFPNKSSRHSREADDRLKAIPMFCFPDSQDWRPSGHLHSETFPFVLTGEDGSRCFCYCRKILPRGKGKRLPEVHCIVSRLGCFNLFAKILEEVERRREICPALVSPFMRSVLEAPFPASGRTITLRSFLPGSGNEVLMLFRPVDSRLEHVDFESLLQCLSVGRPLQVFASLLLERRVIFIADKLR</sequence>
<organism evidence="3 4">
    <name type="scientific">Oncorhynchus mykiss</name>
    <name type="common">Rainbow trout</name>
    <name type="synonym">Salmo gairdneri</name>
    <dbReference type="NCBI Taxonomy" id="8022"/>
    <lineage>
        <taxon>Eukaryota</taxon>
        <taxon>Metazoa</taxon>
        <taxon>Chordata</taxon>
        <taxon>Craniata</taxon>
        <taxon>Vertebrata</taxon>
        <taxon>Euteleostomi</taxon>
        <taxon>Actinopterygii</taxon>
        <taxon>Neopterygii</taxon>
        <taxon>Teleostei</taxon>
        <taxon>Protacanthopterygii</taxon>
        <taxon>Salmoniformes</taxon>
        <taxon>Salmonidae</taxon>
        <taxon>Salmoninae</taxon>
        <taxon>Oncorhynchus</taxon>
    </lineage>
</organism>
<dbReference type="InterPro" id="IPR051942">
    <property type="entry name" value="DENN_domain_containing_2"/>
</dbReference>
<dbReference type="InterPro" id="IPR043153">
    <property type="entry name" value="DENN_C"/>
</dbReference>
<dbReference type="SMART" id="SM00799">
    <property type="entry name" value="DENN"/>
    <property type="match status" value="1"/>
</dbReference>
<dbReference type="AlphaFoldDB" id="A0A8C7P0T1"/>
<name>A0A8C7P0T1_ONCMY</name>
<reference evidence="3" key="2">
    <citation type="submission" date="2025-08" db="UniProtKB">
        <authorList>
            <consortium name="Ensembl"/>
        </authorList>
    </citation>
    <scope>IDENTIFICATION</scope>
</reference>
<feature type="domain" description="UDENN" evidence="2">
    <location>
        <begin position="134"/>
        <end position="341"/>
    </location>
</feature>
<dbReference type="GeneTree" id="ENSGT00950000182931"/>
<proteinExistence type="predicted"/>
<keyword evidence="4" id="KW-1185">Reference proteome</keyword>
<dbReference type="Pfam" id="PF03456">
    <property type="entry name" value="uDENN"/>
    <property type="match status" value="1"/>
</dbReference>
<dbReference type="PROSITE" id="PS50211">
    <property type="entry name" value="DENN"/>
    <property type="match status" value="1"/>
</dbReference>
<dbReference type="SMART" id="SM00800">
    <property type="entry name" value="uDENN"/>
    <property type="match status" value="1"/>
</dbReference>
<reference evidence="3" key="3">
    <citation type="submission" date="2025-09" db="UniProtKB">
        <authorList>
            <consortium name="Ensembl"/>
        </authorList>
    </citation>
    <scope>IDENTIFICATION</scope>
</reference>
<dbReference type="InterPro" id="IPR005113">
    <property type="entry name" value="uDENN_dom"/>
</dbReference>